<evidence type="ECO:0000313" key="8">
    <source>
        <dbReference type="Proteomes" id="UP000216454"/>
    </source>
</evidence>
<dbReference type="GO" id="GO:0032993">
    <property type="term" value="C:protein-DNA complex"/>
    <property type="evidence" value="ECO:0007669"/>
    <property type="project" value="TreeGrafter"/>
</dbReference>
<feature type="compositionally biased region" description="Polar residues" evidence="5">
    <location>
        <begin position="210"/>
        <end position="223"/>
    </location>
</feature>
<dbReference type="EMBL" id="MWWQ01000014">
    <property type="protein sequence ID" value="OZG49689.1"/>
    <property type="molecule type" value="Genomic_DNA"/>
</dbReference>
<dbReference type="Gene3D" id="1.10.10.10">
    <property type="entry name" value="Winged helix-like DNA-binding domain superfamily/Winged helix DNA-binding domain"/>
    <property type="match status" value="1"/>
</dbReference>
<evidence type="ECO:0000256" key="5">
    <source>
        <dbReference type="SAM" id="MobiDB-lite"/>
    </source>
</evidence>
<keyword evidence="3" id="KW-0238">DNA-binding</keyword>
<evidence type="ECO:0000256" key="2">
    <source>
        <dbReference type="ARBA" id="ARBA00023015"/>
    </source>
</evidence>
<keyword evidence="8" id="KW-1185">Reference proteome</keyword>
<feature type="region of interest" description="Disordered" evidence="5">
    <location>
        <begin position="206"/>
        <end position="225"/>
    </location>
</feature>
<dbReference type="RefSeq" id="WP_094691799.1">
    <property type="nucleotide sequence ID" value="NZ_MWWQ01000014.1"/>
</dbReference>
<keyword evidence="4" id="KW-0804">Transcription</keyword>
<dbReference type="PROSITE" id="PS50931">
    <property type="entry name" value="HTH_LYSR"/>
    <property type="match status" value="1"/>
</dbReference>
<dbReference type="FunFam" id="1.10.10.10:FF:000001">
    <property type="entry name" value="LysR family transcriptional regulator"/>
    <property type="match status" value="1"/>
</dbReference>
<dbReference type="PANTHER" id="PTHR30346">
    <property type="entry name" value="TRANSCRIPTIONAL DUAL REGULATOR HCAR-RELATED"/>
    <property type="match status" value="1"/>
</dbReference>
<dbReference type="SUPFAM" id="SSF46785">
    <property type="entry name" value="Winged helix' DNA-binding domain"/>
    <property type="match status" value="1"/>
</dbReference>
<organism evidence="7 8">
    <name type="scientific">Pseudoscardovia suis</name>
    <dbReference type="NCBI Taxonomy" id="987063"/>
    <lineage>
        <taxon>Bacteria</taxon>
        <taxon>Bacillati</taxon>
        <taxon>Actinomycetota</taxon>
        <taxon>Actinomycetes</taxon>
        <taxon>Bifidobacteriales</taxon>
        <taxon>Bifidobacteriaceae</taxon>
        <taxon>Pseudoscardovia</taxon>
    </lineage>
</organism>
<evidence type="ECO:0000259" key="6">
    <source>
        <dbReference type="PROSITE" id="PS50931"/>
    </source>
</evidence>
<dbReference type="SUPFAM" id="SSF53850">
    <property type="entry name" value="Periplasmic binding protein-like II"/>
    <property type="match status" value="1"/>
</dbReference>
<evidence type="ECO:0000256" key="1">
    <source>
        <dbReference type="ARBA" id="ARBA00009437"/>
    </source>
</evidence>
<comment type="similarity">
    <text evidence="1">Belongs to the LysR transcriptional regulatory family.</text>
</comment>
<dbReference type="AlphaFoldDB" id="A0A261ES52"/>
<proteinExistence type="inferred from homology"/>
<name>A0A261ES52_9BIFI</name>
<reference evidence="7 8" key="1">
    <citation type="journal article" date="2017" name="BMC Genomics">
        <title>Comparative genomic and phylogenomic analyses of the Bifidobacteriaceae family.</title>
        <authorList>
            <person name="Lugli G.A."/>
            <person name="Milani C."/>
            <person name="Turroni F."/>
            <person name="Duranti S."/>
            <person name="Mancabelli L."/>
            <person name="Mangifesta M."/>
            <person name="Ferrario C."/>
            <person name="Modesto M."/>
            <person name="Mattarelli P."/>
            <person name="Jiri K."/>
            <person name="van Sinderen D."/>
            <person name="Ventura M."/>
        </authorList>
    </citation>
    <scope>NUCLEOTIDE SEQUENCE [LARGE SCALE GENOMIC DNA]</scope>
    <source>
        <strain evidence="7 8">DSM 24744</strain>
    </source>
</reference>
<dbReference type="GO" id="GO:0003677">
    <property type="term" value="F:DNA binding"/>
    <property type="evidence" value="ECO:0007669"/>
    <property type="project" value="UniProtKB-KW"/>
</dbReference>
<dbReference type="Proteomes" id="UP000216454">
    <property type="component" value="Unassembled WGS sequence"/>
</dbReference>
<feature type="domain" description="HTH lysR-type" evidence="6">
    <location>
        <begin position="1"/>
        <end position="58"/>
    </location>
</feature>
<accession>A0A261ES52</accession>
<dbReference type="PANTHER" id="PTHR30346:SF28">
    <property type="entry name" value="HTH-TYPE TRANSCRIPTIONAL REGULATOR CYNR"/>
    <property type="match status" value="1"/>
</dbReference>
<gene>
    <name evidence="7" type="ORF">PSSU_1513</name>
</gene>
<evidence type="ECO:0000256" key="3">
    <source>
        <dbReference type="ARBA" id="ARBA00023125"/>
    </source>
</evidence>
<dbReference type="OrthoDB" id="3181812at2"/>
<dbReference type="Pfam" id="PF00126">
    <property type="entry name" value="HTH_1"/>
    <property type="match status" value="1"/>
</dbReference>
<dbReference type="Gene3D" id="3.40.190.290">
    <property type="match status" value="1"/>
</dbReference>
<dbReference type="GO" id="GO:0003700">
    <property type="term" value="F:DNA-binding transcription factor activity"/>
    <property type="evidence" value="ECO:0007669"/>
    <property type="project" value="InterPro"/>
</dbReference>
<dbReference type="InterPro" id="IPR036390">
    <property type="entry name" value="WH_DNA-bd_sf"/>
</dbReference>
<evidence type="ECO:0000313" key="7">
    <source>
        <dbReference type="EMBL" id="OZG49689.1"/>
    </source>
</evidence>
<dbReference type="InterPro" id="IPR036388">
    <property type="entry name" value="WH-like_DNA-bd_sf"/>
</dbReference>
<evidence type="ECO:0000256" key="4">
    <source>
        <dbReference type="ARBA" id="ARBA00023163"/>
    </source>
</evidence>
<dbReference type="InterPro" id="IPR000847">
    <property type="entry name" value="LysR_HTH_N"/>
</dbReference>
<protein>
    <submittedName>
        <fullName evidence="7">LysR family transcriptional regulator</fullName>
    </submittedName>
</protein>
<comment type="caution">
    <text evidence="7">The sequence shown here is derived from an EMBL/GenBank/DDBJ whole genome shotgun (WGS) entry which is preliminary data.</text>
</comment>
<sequence length="391" mass="42871">MELKQLQYFYDVLRLHSFTAAARNNHVSQSAVSQKIKALETEMGVPLLHRNGREFTATAAGTKLYEYANAILSASEQAVKDVRKAAAGQELPRFTIGMIAATTFWEPVAAAQIFLQRHPQSNIAVLYGTNQQLQQSLLNHSIDIAFADNSVHFADYYQTHTVRRTYIGVETARSVLAALPSATLMPPLEEVTSTALSDVPCILQPPATPLSGTSQDEGASEQTAMEPAGVESLSMTYPSRFPQAAHHASDDAPMHTRQLADGTNALVSNMRSVIPSSPDMDERLRPEPTRTMIQSVLNQCMHELFGLTSPVVYASTSRQVHALTAIGRGYTLFESSEPINPQGAIIRRVPLVDKNGPVVREFHLVTLKSDSQPATSEYSRILEQLLTDTKV</sequence>
<keyword evidence="2" id="KW-0805">Transcription regulation</keyword>
<dbReference type="PRINTS" id="PR00039">
    <property type="entry name" value="HTHLYSR"/>
</dbReference>